<name>S0GN77_9BACT</name>
<keyword evidence="2" id="KW-1185">Reference proteome</keyword>
<protein>
    <recommendedName>
        <fullName evidence="3">DUF2442 domain-containing protein</fullName>
    </recommendedName>
</protein>
<dbReference type="Pfam" id="PF10387">
    <property type="entry name" value="DUF2442"/>
    <property type="match status" value="1"/>
</dbReference>
<gene>
    <name evidence="1" type="ORF">C803_03278</name>
</gene>
<dbReference type="SUPFAM" id="SSF143880">
    <property type="entry name" value="NE0471 N-terminal domain-like"/>
    <property type="match status" value="1"/>
</dbReference>
<organism evidence="1 2">
    <name type="scientific">Parabacteroides goldsteinii dnLKV18</name>
    <dbReference type="NCBI Taxonomy" id="1235789"/>
    <lineage>
        <taxon>Bacteria</taxon>
        <taxon>Pseudomonadati</taxon>
        <taxon>Bacteroidota</taxon>
        <taxon>Bacteroidia</taxon>
        <taxon>Bacteroidales</taxon>
        <taxon>Tannerellaceae</taxon>
        <taxon>Parabacteroides</taxon>
    </lineage>
</organism>
<reference evidence="1 2" key="1">
    <citation type="submission" date="2013-04" db="EMBL/GenBank/DDBJ databases">
        <title>The Genome Sequence of Parabacteroides goldsteinii dnLKV18.</title>
        <authorList>
            <consortium name="The Broad Institute Genomics Platform"/>
            <consortium name="The Broad Institute Genome Sequencing Center for Infectious Disease"/>
            <person name="Earl A."/>
            <person name="Xavier R."/>
            <person name="Kuhn K."/>
            <person name="Stappenbeck T."/>
            <person name="Walker B."/>
            <person name="Young S."/>
            <person name="Zeng Q."/>
            <person name="Gargeya S."/>
            <person name="Fitzgerald M."/>
            <person name="Haas B."/>
            <person name="Abouelleil A."/>
            <person name="Allen A.W."/>
            <person name="Alvarado L."/>
            <person name="Arachchi H.M."/>
            <person name="Berlin A.M."/>
            <person name="Chapman S.B."/>
            <person name="Gainer-Dewar J."/>
            <person name="Goldberg J."/>
            <person name="Griggs A."/>
            <person name="Gujja S."/>
            <person name="Hansen M."/>
            <person name="Howarth C."/>
            <person name="Imamovic A."/>
            <person name="Ireland A."/>
            <person name="Larimer J."/>
            <person name="McCowan C."/>
            <person name="Murphy C."/>
            <person name="Pearson M."/>
            <person name="Poon T.W."/>
            <person name="Priest M."/>
            <person name="Roberts A."/>
            <person name="Saif S."/>
            <person name="Shea T."/>
            <person name="Sisk P."/>
            <person name="Sykes S."/>
            <person name="Wortman J."/>
            <person name="Nusbaum C."/>
            <person name="Birren B."/>
        </authorList>
    </citation>
    <scope>NUCLEOTIDE SEQUENCE [LARGE SCALE GENOMIC DNA]</scope>
    <source>
        <strain evidence="2">dnLKV18</strain>
    </source>
</reference>
<evidence type="ECO:0000313" key="1">
    <source>
        <dbReference type="EMBL" id="EOS16742.1"/>
    </source>
</evidence>
<dbReference type="Proteomes" id="UP000014140">
    <property type="component" value="Unassembled WGS sequence"/>
</dbReference>
<sequence>MNDNEAMILLVTSAEYLGKYSLLCTFNNGEKRKVDLTPLLEYPAYKELADEKEFIRYGVDGTVFWANGADIAPEYLLEHGVEC</sequence>
<dbReference type="PATRIC" id="fig|1235789.3.peg.3277"/>
<dbReference type="InterPro" id="IPR018841">
    <property type="entry name" value="DUF2442"/>
</dbReference>
<evidence type="ECO:0000313" key="2">
    <source>
        <dbReference type="Proteomes" id="UP000014140"/>
    </source>
</evidence>
<accession>S0GN77</accession>
<dbReference type="InterPro" id="IPR036782">
    <property type="entry name" value="NE0471-like_N"/>
</dbReference>
<evidence type="ECO:0008006" key="3">
    <source>
        <dbReference type="Google" id="ProtNLM"/>
    </source>
</evidence>
<dbReference type="AlphaFoldDB" id="S0GN77"/>
<proteinExistence type="predicted"/>
<dbReference type="Gene3D" id="3.30.2020.10">
    <property type="entry name" value="NE0471-like N-terminal domain"/>
    <property type="match status" value="1"/>
</dbReference>
<dbReference type="HOGENOM" id="CLU_153045_4_1_10"/>
<dbReference type="EMBL" id="ASSQ01000018">
    <property type="protein sequence ID" value="EOS16742.1"/>
    <property type="molecule type" value="Genomic_DNA"/>
</dbReference>
<comment type="caution">
    <text evidence="1">The sequence shown here is derived from an EMBL/GenBank/DDBJ whole genome shotgun (WGS) entry which is preliminary data.</text>
</comment>
<dbReference type="RefSeq" id="WP_010801699.1">
    <property type="nucleotide sequence ID" value="NZ_KE159519.1"/>
</dbReference>